<evidence type="ECO:0000256" key="2">
    <source>
        <dbReference type="ARBA" id="ARBA00022785"/>
    </source>
</evidence>
<feature type="active site" description="Thioimide intermediate" evidence="5">
    <location>
        <position position="45"/>
    </location>
</feature>
<evidence type="ECO:0000256" key="1">
    <source>
        <dbReference type="ARBA" id="ARBA00022490"/>
    </source>
</evidence>
<accession>A0A7C1AW60</accession>
<feature type="binding site" evidence="5">
    <location>
        <begin position="87"/>
        <end position="88"/>
    </location>
    <ligand>
        <name>substrate</name>
    </ligand>
</feature>
<gene>
    <name evidence="5 6" type="primary">queF</name>
    <name evidence="6" type="ORF">ENG14_02270</name>
</gene>
<dbReference type="UniPathway" id="UPA00392"/>
<dbReference type="PANTHER" id="PTHR34354">
    <property type="entry name" value="NADPH-DEPENDENT 7-CYANO-7-DEAZAGUANINE REDUCTASE"/>
    <property type="match status" value="1"/>
</dbReference>
<dbReference type="GO" id="GO:0005737">
    <property type="term" value="C:cytoplasm"/>
    <property type="evidence" value="ECO:0007669"/>
    <property type="project" value="UniProtKB-SubCell"/>
</dbReference>
<evidence type="ECO:0000256" key="3">
    <source>
        <dbReference type="ARBA" id="ARBA00022857"/>
    </source>
</evidence>
<dbReference type="EMBL" id="DQZW01000108">
    <property type="protein sequence ID" value="HDL89711.1"/>
    <property type="molecule type" value="Genomic_DNA"/>
</dbReference>
<dbReference type="AlphaFoldDB" id="A0A7C1AW60"/>
<reference evidence="6" key="1">
    <citation type="journal article" date="2020" name="mSystems">
        <title>Genome- and Community-Level Interaction Insights into Carbon Utilization and Element Cycling Functions of Hydrothermarchaeota in Hydrothermal Sediment.</title>
        <authorList>
            <person name="Zhou Z."/>
            <person name="Liu Y."/>
            <person name="Xu W."/>
            <person name="Pan J."/>
            <person name="Luo Z.H."/>
            <person name="Li M."/>
        </authorList>
    </citation>
    <scope>NUCLEOTIDE SEQUENCE [LARGE SCALE GENOMIC DNA]</scope>
    <source>
        <strain evidence="6">HyVt-19</strain>
    </source>
</reference>
<evidence type="ECO:0000256" key="5">
    <source>
        <dbReference type="HAMAP-Rule" id="MF_00818"/>
    </source>
</evidence>
<keyword evidence="1 5" id="KW-0963">Cytoplasm</keyword>
<comment type="pathway">
    <text evidence="5">tRNA modification; tRNA-queuosine biosynthesis.</text>
</comment>
<keyword evidence="4 5" id="KW-0560">Oxidoreductase</keyword>
<feature type="active site" description="Proton donor" evidence="5">
    <location>
        <position position="52"/>
    </location>
</feature>
<evidence type="ECO:0000313" key="6">
    <source>
        <dbReference type="EMBL" id="HDL89711.1"/>
    </source>
</evidence>
<comment type="subcellular location">
    <subcellularLocation>
        <location evidence="5">Cytoplasm</location>
    </subcellularLocation>
</comment>
<sequence>MPKAEGRVFNFEPKEAIRPDFLEPIPFEGREELIRIETEEFSAVCPFSGLPDIGRVVIEYFPDGGKIVELKSLKYYFVSFRNVGIYQEEATKRIYEDLKKLLETERLKVTITYNIRGGFLTTTQIGSLGVE</sequence>
<dbReference type="GO" id="GO:0033739">
    <property type="term" value="F:preQ1 synthase activity"/>
    <property type="evidence" value="ECO:0007669"/>
    <property type="project" value="UniProtKB-UniRule"/>
</dbReference>
<dbReference type="InterPro" id="IPR029500">
    <property type="entry name" value="QueF"/>
</dbReference>
<dbReference type="InterPro" id="IPR050084">
    <property type="entry name" value="NADPH_dep_7-cyano-7-deazaG_red"/>
</dbReference>
<organism evidence="6">
    <name type="scientific">Thermodesulforhabdus norvegica</name>
    <dbReference type="NCBI Taxonomy" id="39841"/>
    <lineage>
        <taxon>Bacteria</taxon>
        <taxon>Pseudomonadati</taxon>
        <taxon>Thermodesulfobacteriota</taxon>
        <taxon>Syntrophobacteria</taxon>
        <taxon>Syntrophobacterales</taxon>
        <taxon>Thermodesulforhabdaceae</taxon>
        <taxon>Thermodesulforhabdus</taxon>
    </lineage>
</organism>
<dbReference type="GO" id="GO:0008616">
    <property type="term" value="P:tRNA queuosine(34) biosynthetic process"/>
    <property type="evidence" value="ECO:0007669"/>
    <property type="project" value="UniProtKB-UniRule"/>
</dbReference>
<dbReference type="NCBIfam" id="TIGR03139">
    <property type="entry name" value="QueF-II"/>
    <property type="match status" value="1"/>
</dbReference>
<proteinExistence type="inferred from homology"/>
<dbReference type="Gene3D" id="3.30.1130.10">
    <property type="match status" value="1"/>
</dbReference>
<keyword evidence="3 5" id="KW-0521">NADP</keyword>
<dbReference type="HAMAP" id="MF_00818">
    <property type="entry name" value="QueF_type1"/>
    <property type="match status" value="1"/>
</dbReference>
<dbReference type="Pfam" id="PF14489">
    <property type="entry name" value="QueF"/>
    <property type="match status" value="1"/>
</dbReference>
<feature type="binding site" evidence="5">
    <location>
        <begin position="68"/>
        <end position="70"/>
    </location>
    <ligand>
        <name>substrate</name>
    </ligand>
</feature>
<dbReference type="SUPFAM" id="SSF55620">
    <property type="entry name" value="Tetrahydrobiopterin biosynthesis enzymes-like"/>
    <property type="match status" value="1"/>
</dbReference>
<comment type="catalytic activity">
    <reaction evidence="5">
        <text>7-aminomethyl-7-carbaguanine + 2 NADP(+) = 7-cyano-7-carbaguanine + 2 NADPH + 3 H(+)</text>
        <dbReference type="Rhea" id="RHEA:13409"/>
        <dbReference type="ChEBI" id="CHEBI:15378"/>
        <dbReference type="ChEBI" id="CHEBI:45075"/>
        <dbReference type="ChEBI" id="CHEBI:57783"/>
        <dbReference type="ChEBI" id="CHEBI:58349"/>
        <dbReference type="ChEBI" id="CHEBI:58703"/>
        <dbReference type="EC" id="1.7.1.13"/>
    </reaction>
</comment>
<comment type="function">
    <text evidence="5">Catalyzes the NADPH-dependent reduction of 7-cyano-7-deazaguanine (preQ0) to 7-aminomethyl-7-deazaguanine (preQ1).</text>
</comment>
<dbReference type="InterPro" id="IPR043133">
    <property type="entry name" value="GTP-CH-I_C/QueF"/>
</dbReference>
<dbReference type="PANTHER" id="PTHR34354:SF1">
    <property type="entry name" value="NADPH-DEPENDENT 7-CYANO-7-DEAZAGUANINE REDUCTASE"/>
    <property type="match status" value="1"/>
</dbReference>
<dbReference type="Proteomes" id="UP000886355">
    <property type="component" value="Unassembled WGS sequence"/>
</dbReference>
<name>A0A7C1AW60_9BACT</name>
<dbReference type="InterPro" id="IPR016856">
    <property type="entry name" value="QueF_type1"/>
</dbReference>
<protein>
    <recommendedName>
        <fullName evidence="5">NADPH-dependent 7-cyano-7-deazaguanine reductase</fullName>
        <ecNumber evidence="5">1.7.1.13</ecNumber>
    </recommendedName>
    <alternativeName>
        <fullName evidence="5">7-cyano-7-carbaguanine reductase</fullName>
    </alternativeName>
    <alternativeName>
        <fullName evidence="5">NADPH-dependent nitrile oxidoreductase</fullName>
    </alternativeName>
    <alternativeName>
        <fullName evidence="5">PreQ(0) reductase</fullName>
    </alternativeName>
</protein>
<comment type="similarity">
    <text evidence="5">Belongs to the GTP cyclohydrolase I family. QueF type 1 subfamily.</text>
</comment>
<keyword evidence="2 5" id="KW-0671">Queuosine biosynthesis</keyword>
<comment type="caution">
    <text evidence="6">The sequence shown here is derived from an EMBL/GenBank/DDBJ whole genome shotgun (WGS) entry which is preliminary data.</text>
</comment>
<dbReference type="EC" id="1.7.1.13" evidence="5"/>
<evidence type="ECO:0000256" key="4">
    <source>
        <dbReference type="ARBA" id="ARBA00023002"/>
    </source>
</evidence>